<feature type="region of interest" description="Disordered" evidence="1">
    <location>
        <begin position="1"/>
        <end position="158"/>
    </location>
</feature>
<dbReference type="AlphaFoldDB" id="A0A8T0WNE4"/>
<organism evidence="2 3">
    <name type="scientific">Panicum virgatum</name>
    <name type="common">Blackwell switchgrass</name>
    <dbReference type="NCBI Taxonomy" id="38727"/>
    <lineage>
        <taxon>Eukaryota</taxon>
        <taxon>Viridiplantae</taxon>
        <taxon>Streptophyta</taxon>
        <taxon>Embryophyta</taxon>
        <taxon>Tracheophyta</taxon>
        <taxon>Spermatophyta</taxon>
        <taxon>Magnoliopsida</taxon>
        <taxon>Liliopsida</taxon>
        <taxon>Poales</taxon>
        <taxon>Poaceae</taxon>
        <taxon>PACMAD clade</taxon>
        <taxon>Panicoideae</taxon>
        <taxon>Panicodae</taxon>
        <taxon>Paniceae</taxon>
        <taxon>Panicinae</taxon>
        <taxon>Panicum</taxon>
        <taxon>Panicum sect. Hiantes</taxon>
    </lineage>
</organism>
<evidence type="ECO:0000256" key="1">
    <source>
        <dbReference type="SAM" id="MobiDB-lite"/>
    </source>
</evidence>
<comment type="caution">
    <text evidence="2">The sequence shown here is derived from an EMBL/GenBank/DDBJ whole genome shotgun (WGS) entry which is preliminary data.</text>
</comment>
<protein>
    <submittedName>
        <fullName evidence="2">Uncharacterized protein</fullName>
    </submittedName>
</protein>
<sequence>MAETQKTCSNGTLIRPRRGSGSRRPIDASPGAWLHDPAPGSSPIDAACAYQLAAPRGTGSRGSGKTPGPPGSSRPQPAQPQEARRRPAARPQEARLEMCYPREREDRRRRRCGLGVRCAAVLPKQVTPPPTKKARSGTTRRRRPQSAARSGAEEERNG</sequence>
<gene>
    <name evidence="2" type="ORF">PVAP13_1NG249219</name>
</gene>
<accession>A0A8T0WNE4</accession>
<feature type="compositionally biased region" description="Polar residues" evidence="1">
    <location>
        <begin position="1"/>
        <end position="12"/>
    </location>
</feature>
<reference evidence="2" key="1">
    <citation type="submission" date="2020-05" db="EMBL/GenBank/DDBJ databases">
        <title>WGS assembly of Panicum virgatum.</title>
        <authorList>
            <person name="Lovell J.T."/>
            <person name="Jenkins J."/>
            <person name="Shu S."/>
            <person name="Juenger T.E."/>
            <person name="Schmutz J."/>
        </authorList>
    </citation>
    <scope>NUCLEOTIDE SEQUENCE</scope>
    <source>
        <strain evidence="2">AP13</strain>
    </source>
</reference>
<feature type="compositionally biased region" description="Basic and acidic residues" evidence="1">
    <location>
        <begin position="92"/>
        <end position="106"/>
    </location>
</feature>
<evidence type="ECO:0000313" key="3">
    <source>
        <dbReference type="Proteomes" id="UP000823388"/>
    </source>
</evidence>
<keyword evidence="3" id="KW-1185">Reference proteome</keyword>
<dbReference type="EMBL" id="CM029038">
    <property type="protein sequence ID" value="KAG2651141.1"/>
    <property type="molecule type" value="Genomic_DNA"/>
</dbReference>
<name>A0A8T0WNE4_PANVG</name>
<feature type="compositionally biased region" description="Basic residues" evidence="1">
    <location>
        <begin position="132"/>
        <end position="144"/>
    </location>
</feature>
<feature type="compositionally biased region" description="Low complexity" evidence="1">
    <location>
        <begin position="55"/>
        <end position="66"/>
    </location>
</feature>
<dbReference type="Proteomes" id="UP000823388">
    <property type="component" value="Chromosome 1N"/>
</dbReference>
<proteinExistence type="predicted"/>
<evidence type="ECO:0000313" key="2">
    <source>
        <dbReference type="EMBL" id="KAG2651141.1"/>
    </source>
</evidence>